<comment type="caution">
    <text evidence="2">The sequence shown here is derived from an EMBL/GenBank/DDBJ whole genome shotgun (WGS) entry which is preliminary data.</text>
</comment>
<dbReference type="AlphaFoldDB" id="A0AAD2D564"/>
<feature type="transmembrane region" description="Helical" evidence="1">
    <location>
        <begin position="139"/>
        <end position="158"/>
    </location>
</feature>
<gene>
    <name evidence="2" type="ORF">ECRASSUSDP1_LOCUS21839</name>
</gene>
<keyword evidence="1" id="KW-0812">Transmembrane</keyword>
<feature type="transmembrane region" description="Helical" evidence="1">
    <location>
        <begin position="194"/>
        <end position="220"/>
    </location>
</feature>
<reference evidence="2" key="1">
    <citation type="submission" date="2023-07" db="EMBL/GenBank/DDBJ databases">
        <authorList>
            <consortium name="AG Swart"/>
            <person name="Singh M."/>
            <person name="Singh A."/>
            <person name="Seah K."/>
            <person name="Emmerich C."/>
        </authorList>
    </citation>
    <scope>NUCLEOTIDE SEQUENCE</scope>
    <source>
        <strain evidence="2">DP1</strain>
    </source>
</reference>
<dbReference type="EMBL" id="CAMPGE010022358">
    <property type="protein sequence ID" value="CAI2380405.1"/>
    <property type="molecule type" value="Genomic_DNA"/>
</dbReference>
<evidence type="ECO:0000256" key="1">
    <source>
        <dbReference type="SAM" id="Phobius"/>
    </source>
</evidence>
<keyword evidence="1" id="KW-0472">Membrane</keyword>
<organism evidence="2 3">
    <name type="scientific">Euplotes crassus</name>
    <dbReference type="NCBI Taxonomy" id="5936"/>
    <lineage>
        <taxon>Eukaryota</taxon>
        <taxon>Sar</taxon>
        <taxon>Alveolata</taxon>
        <taxon>Ciliophora</taxon>
        <taxon>Intramacronucleata</taxon>
        <taxon>Spirotrichea</taxon>
        <taxon>Hypotrichia</taxon>
        <taxon>Euplotida</taxon>
        <taxon>Euplotidae</taxon>
        <taxon>Moneuplotes</taxon>
    </lineage>
</organism>
<evidence type="ECO:0000313" key="3">
    <source>
        <dbReference type="Proteomes" id="UP001295684"/>
    </source>
</evidence>
<evidence type="ECO:0000313" key="2">
    <source>
        <dbReference type="EMBL" id="CAI2380405.1"/>
    </source>
</evidence>
<dbReference type="Proteomes" id="UP001295684">
    <property type="component" value="Unassembled WGS sequence"/>
</dbReference>
<name>A0AAD2D564_EUPCR</name>
<keyword evidence="3" id="KW-1185">Reference proteome</keyword>
<proteinExistence type="predicted"/>
<protein>
    <submittedName>
        <fullName evidence="2">Uncharacterized protein</fullName>
    </submittedName>
</protein>
<accession>A0AAD2D564</accession>
<sequence length="221" mass="24385">MFRIFRPRTFGYLKARKFTANTNLLGRSLKGEGVKAAKNRVIGYDKMVLNKLSFFHLTGNVFTAYCVLKSIGWAQSILERKQNKIYEDQILSEVAKSKGVPISETKQFEYSEYLDQYTQELALSLPIIFLLGMYTNRRFGSVYSFKLLAASYGLGFLLRHTGFGPSGEFEGSSLNIAGALGAHTILRVGLPFPVALLLSSSLIPFTGLAGPIAGSIFAIAF</sequence>
<keyword evidence="1" id="KW-1133">Transmembrane helix</keyword>